<feature type="domain" description="C3H1-type" evidence="1">
    <location>
        <begin position="3"/>
        <end position="21"/>
    </location>
</feature>
<dbReference type="InterPro" id="IPR000571">
    <property type="entry name" value="Znf_CCCH"/>
</dbReference>
<protein>
    <recommendedName>
        <fullName evidence="1">C3H1-type domain-containing protein</fullName>
    </recommendedName>
</protein>
<dbReference type="EMBL" id="QVEP01000009">
    <property type="protein sequence ID" value="RGB80727.1"/>
    <property type="molecule type" value="Genomic_DNA"/>
</dbReference>
<sequence>MSKYRETPCKFYICRGECSKGRAAEHKTYCQHCSKYYPRAKVRHINQKKHYNEQQRNQITA</sequence>
<dbReference type="RefSeq" id="WP_117527635.1">
    <property type="nucleotide sequence ID" value="NZ_JAQCWV010000015.1"/>
</dbReference>
<proteinExistence type="predicted"/>
<gene>
    <name evidence="2" type="ORF">DW070_05415</name>
</gene>
<dbReference type="AlphaFoldDB" id="A0A3E2TRF0"/>
<comment type="caution">
    <text evidence="2">The sequence shown here is derived from an EMBL/GenBank/DDBJ whole genome shotgun (WGS) entry which is preliminary data.</text>
</comment>
<evidence type="ECO:0000259" key="1">
    <source>
        <dbReference type="PROSITE" id="PS50103"/>
    </source>
</evidence>
<accession>A0A3E2TRF0</accession>
<organism evidence="2 3">
    <name type="scientific">Coprococcus catus</name>
    <dbReference type="NCBI Taxonomy" id="116085"/>
    <lineage>
        <taxon>Bacteria</taxon>
        <taxon>Bacillati</taxon>
        <taxon>Bacillota</taxon>
        <taxon>Clostridia</taxon>
        <taxon>Lachnospirales</taxon>
        <taxon>Lachnospiraceae</taxon>
        <taxon>Coprococcus</taxon>
    </lineage>
</organism>
<dbReference type="GO" id="GO:0046872">
    <property type="term" value="F:metal ion binding"/>
    <property type="evidence" value="ECO:0007669"/>
    <property type="project" value="InterPro"/>
</dbReference>
<evidence type="ECO:0000313" key="2">
    <source>
        <dbReference type="EMBL" id="RGB80727.1"/>
    </source>
</evidence>
<dbReference type="PROSITE" id="PS50103">
    <property type="entry name" value="ZF_C3H1"/>
    <property type="match status" value="1"/>
</dbReference>
<evidence type="ECO:0000313" key="3">
    <source>
        <dbReference type="Proteomes" id="UP000260773"/>
    </source>
</evidence>
<dbReference type="Proteomes" id="UP000260773">
    <property type="component" value="Unassembled WGS sequence"/>
</dbReference>
<reference evidence="2 3" key="1">
    <citation type="submission" date="2018-08" db="EMBL/GenBank/DDBJ databases">
        <title>A genome reference for cultivated species of the human gut microbiota.</title>
        <authorList>
            <person name="Zou Y."/>
            <person name="Xue W."/>
            <person name="Luo G."/>
        </authorList>
    </citation>
    <scope>NUCLEOTIDE SEQUENCE [LARGE SCALE GENOMIC DNA]</scope>
    <source>
        <strain evidence="2 3">AF45-17</strain>
    </source>
</reference>
<name>A0A3E2TRF0_9FIRM</name>